<dbReference type="OrthoDB" id="9804196at2"/>
<dbReference type="CDD" id="cd03801">
    <property type="entry name" value="GT4_PimA-like"/>
    <property type="match status" value="1"/>
</dbReference>
<gene>
    <name evidence="4" type="ORF">HMPREF6123_0568</name>
</gene>
<dbReference type="InterPro" id="IPR028098">
    <property type="entry name" value="Glyco_trans_4-like_N"/>
</dbReference>
<keyword evidence="5" id="KW-1185">Reference proteome</keyword>
<keyword evidence="4" id="KW-0328">Glycosyltransferase</keyword>
<dbReference type="STRING" id="585501.HMPREF6123_0568"/>
<dbReference type="PANTHER" id="PTHR46401">
    <property type="entry name" value="GLYCOSYLTRANSFERASE WBBK-RELATED"/>
    <property type="match status" value="1"/>
</dbReference>
<dbReference type="FunCoup" id="C2KVP9">
    <property type="interactions" value="243"/>
</dbReference>
<dbReference type="AlphaFoldDB" id="C2KVP9"/>
<dbReference type="Pfam" id="PF00534">
    <property type="entry name" value="Glycos_transf_1"/>
    <property type="match status" value="1"/>
</dbReference>
<evidence type="ECO:0000313" key="4">
    <source>
        <dbReference type="EMBL" id="EEJ52153.1"/>
    </source>
</evidence>
<reference evidence="4 5" key="1">
    <citation type="submission" date="2009-04" db="EMBL/GenBank/DDBJ databases">
        <authorList>
            <person name="Qin X."/>
            <person name="Bachman B."/>
            <person name="Battles P."/>
            <person name="Bell A."/>
            <person name="Bess C."/>
            <person name="Bickham C."/>
            <person name="Chaboub L."/>
            <person name="Chen D."/>
            <person name="Coyle M."/>
            <person name="Deiros D.R."/>
            <person name="Dinh H."/>
            <person name="Forbes L."/>
            <person name="Fowler G."/>
            <person name="Francisco L."/>
            <person name="Fu Q."/>
            <person name="Gubbala S."/>
            <person name="Hale W."/>
            <person name="Han Y."/>
            <person name="Hemphill L."/>
            <person name="Highlander S.K."/>
            <person name="Hirani K."/>
            <person name="Hogues M."/>
            <person name="Jackson L."/>
            <person name="Jakkamsetti A."/>
            <person name="Javaid M."/>
            <person name="Jiang H."/>
            <person name="Korchina V."/>
            <person name="Kovar C."/>
            <person name="Lara F."/>
            <person name="Lee S."/>
            <person name="Mata R."/>
            <person name="Mathew T."/>
            <person name="Moen C."/>
            <person name="Morales K."/>
            <person name="Munidasa M."/>
            <person name="Nazareth L."/>
            <person name="Ngo R."/>
            <person name="Nguyen L."/>
            <person name="Okwuonu G."/>
            <person name="Ongeri F."/>
            <person name="Patil S."/>
            <person name="Petrosino J."/>
            <person name="Pham C."/>
            <person name="Pham P."/>
            <person name="Pu L.-L."/>
            <person name="Puazo M."/>
            <person name="Raj R."/>
            <person name="Reid J."/>
            <person name="Rouhana J."/>
            <person name="Saada N."/>
            <person name="Shang Y."/>
            <person name="Simmons D."/>
            <person name="Thornton R."/>
            <person name="Warren J."/>
            <person name="Weissenberger G."/>
            <person name="Zhang J."/>
            <person name="Zhang L."/>
            <person name="Zhou C."/>
            <person name="Zhu D."/>
            <person name="Muzny D."/>
            <person name="Worley K."/>
            <person name="Gibbs R."/>
        </authorList>
    </citation>
    <scope>NUCLEOTIDE SEQUENCE [LARGE SCALE GENOMIC DNA]</scope>
    <source>
        <strain evidence="4 5">F0268</strain>
    </source>
</reference>
<evidence type="ECO:0000313" key="5">
    <source>
        <dbReference type="Proteomes" id="UP000004121"/>
    </source>
</evidence>
<organism evidence="4 5">
    <name type="scientific">Oribacterium sinus F0268</name>
    <dbReference type="NCBI Taxonomy" id="585501"/>
    <lineage>
        <taxon>Bacteria</taxon>
        <taxon>Bacillati</taxon>
        <taxon>Bacillota</taxon>
        <taxon>Clostridia</taxon>
        <taxon>Lachnospirales</taxon>
        <taxon>Lachnospiraceae</taxon>
        <taxon>Oribacterium</taxon>
    </lineage>
</organism>
<dbReference type="EC" id="2.4.-.-" evidence="4"/>
<feature type="domain" description="Glycosyltransferase subfamily 4-like N-terminal" evidence="3">
    <location>
        <begin position="91"/>
        <end position="193"/>
    </location>
</feature>
<dbReference type="Pfam" id="PF13439">
    <property type="entry name" value="Glyco_transf_4"/>
    <property type="match status" value="1"/>
</dbReference>
<dbReference type="HOGENOM" id="CLU_032290_0_0_9"/>
<evidence type="ECO:0000259" key="3">
    <source>
        <dbReference type="Pfam" id="PF13439"/>
    </source>
</evidence>
<accession>C2KVP9</accession>
<dbReference type="SUPFAM" id="SSF53756">
    <property type="entry name" value="UDP-Glycosyltransferase/glycogen phosphorylase"/>
    <property type="match status" value="1"/>
</dbReference>
<protein>
    <submittedName>
        <fullName evidence="4">Glycosyltransferase, group 1 family protein</fullName>
        <ecNumber evidence="4">2.4.-.-</ecNumber>
    </submittedName>
</protein>
<evidence type="ECO:0000256" key="1">
    <source>
        <dbReference type="ARBA" id="ARBA00022679"/>
    </source>
</evidence>
<dbReference type="InterPro" id="IPR001296">
    <property type="entry name" value="Glyco_trans_1"/>
</dbReference>
<dbReference type="eggNOG" id="COG0438">
    <property type="taxonomic scope" value="Bacteria"/>
</dbReference>
<dbReference type="InParanoid" id="C2KVP9"/>
<dbReference type="Proteomes" id="UP000004121">
    <property type="component" value="Unassembled WGS sequence"/>
</dbReference>
<dbReference type="GO" id="GO:0009103">
    <property type="term" value="P:lipopolysaccharide biosynthetic process"/>
    <property type="evidence" value="ECO:0007669"/>
    <property type="project" value="TreeGrafter"/>
</dbReference>
<keyword evidence="1 4" id="KW-0808">Transferase</keyword>
<comment type="caution">
    <text evidence="4">The sequence shown here is derived from an EMBL/GenBank/DDBJ whole genome shotgun (WGS) entry which is preliminary data.</text>
</comment>
<sequence>MKILSIITQKPSSTGSGIYLTEILKSYQHLGEEQAVICGVTKEDRLPDIPSVDFFPVYYESEELPYPVLGMSDEMPYNSTRYKDLTKEMLEQFERAFSKKLEEVMSVFSPDLILCHHLYLLTALVREKCPQIPIFAFCHNTDLRQMEKHDLEKERIVRNIQKLDKIFTPKEAQRQEVLRLYGVEPEKVINIGIGYNAEELGLPTGDVLSPHGIPRRREIRSASGEKYAKGEYWDLLFAGKLGEKKGVFSLLRSLEALYQKGRKNFRLFMVGDNGNQEEKEAVFALAKTCNYPIYFLGRLDYSDLIPWYEFSDCFLLPSFFDAVPMTVIESLACGNKVVLTALEGLEDFFTENLPTAPIFFVELPPRKNADEIPEEVLPVFEERLEKQIAQCMDSEYSKMISMGNLSWDGIAEKVLSYLDFL</sequence>
<dbReference type="PANTHER" id="PTHR46401:SF2">
    <property type="entry name" value="GLYCOSYLTRANSFERASE WBBK-RELATED"/>
    <property type="match status" value="1"/>
</dbReference>
<dbReference type="Gene3D" id="3.40.50.2000">
    <property type="entry name" value="Glycogen Phosphorylase B"/>
    <property type="match status" value="2"/>
</dbReference>
<name>C2KVP9_9FIRM</name>
<dbReference type="EMBL" id="ACKX01000060">
    <property type="protein sequence ID" value="EEJ52153.1"/>
    <property type="molecule type" value="Genomic_DNA"/>
</dbReference>
<feature type="domain" description="Glycosyl transferase family 1" evidence="2">
    <location>
        <begin position="229"/>
        <end position="352"/>
    </location>
</feature>
<dbReference type="RefSeq" id="WP_007156032.1">
    <property type="nucleotide sequence ID" value="NZ_GG668533.1"/>
</dbReference>
<proteinExistence type="predicted"/>
<evidence type="ECO:0000259" key="2">
    <source>
        <dbReference type="Pfam" id="PF00534"/>
    </source>
</evidence>
<dbReference type="GO" id="GO:0016757">
    <property type="term" value="F:glycosyltransferase activity"/>
    <property type="evidence" value="ECO:0007669"/>
    <property type="project" value="UniProtKB-KW"/>
</dbReference>